<reference evidence="1 2" key="1">
    <citation type="journal article" date="2012" name="J. Bacteriol.">
        <title>Draft Genome Sequence of Novosphingobium nitrogenifigens Y88T.</title>
        <authorList>
            <person name="Strabala T.J."/>
            <person name="Macdonald L."/>
            <person name="Liu V."/>
            <person name="Smit A.M."/>
        </authorList>
    </citation>
    <scope>NUCLEOTIDE SEQUENCE [LARGE SCALE GENOMIC DNA]</scope>
    <source>
        <strain evidence="1 2">DSM 19370</strain>
    </source>
</reference>
<dbReference type="AlphaFoldDB" id="F1ZD02"/>
<dbReference type="CDD" id="cd00586">
    <property type="entry name" value="4HBT"/>
    <property type="match status" value="1"/>
</dbReference>
<keyword evidence="2" id="KW-1185">Reference proteome</keyword>
<proteinExistence type="predicted"/>
<accession>F1ZD02</accession>
<evidence type="ECO:0000313" key="2">
    <source>
        <dbReference type="Proteomes" id="UP000004728"/>
    </source>
</evidence>
<gene>
    <name evidence="1" type="ORF">Y88_3821</name>
</gene>
<comment type="caution">
    <text evidence="1">The sequence shown here is derived from an EMBL/GenBank/DDBJ whole genome shotgun (WGS) entry which is preliminary data.</text>
</comment>
<sequence>MLRTGVPFTVQRRVSFVDCDPAGIAYTGRLVDIAIQSIEVFWHAVLDGQGWYELQEEHGLGMPFVQLESRFRSPVTPRGLLDCTVEPVALGRSSVSFCVTAQQDGLHCFELRSVSAFVAIRDRAPTPIPDWVRSAFRRYYPALSQ</sequence>
<dbReference type="eggNOG" id="COG0824">
    <property type="taxonomic scope" value="Bacteria"/>
</dbReference>
<dbReference type="SUPFAM" id="SSF54637">
    <property type="entry name" value="Thioesterase/thiol ester dehydrase-isomerase"/>
    <property type="match status" value="1"/>
</dbReference>
<name>F1ZD02_9SPHN</name>
<dbReference type="Proteomes" id="UP000004728">
    <property type="component" value="Unassembled WGS sequence"/>
</dbReference>
<dbReference type="EMBL" id="AEWJ01000065">
    <property type="protein sequence ID" value="EGD57511.1"/>
    <property type="molecule type" value="Genomic_DNA"/>
</dbReference>
<protein>
    <submittedName>
        <fullName evidence="1">Thioesterase superfamily protein</fullName>
    </submittedName>
</protein>
<dbReference type="RefSeq" id="WP_008071265.1">
    <property type="nucleotide sequence ID" value="NZ_AQWK01000004.1"/>
</dbReference>
<organism evidence="1 2">
    <name type="scientific">Novosphingobium nitrogenifigens DSM 19370</name>
    <dbReference type="NCBI Taxonomy" id="983920"/>
    <lineage>
        <taxon>Bacteria</taxon>
        <taxon>Pseudomonadati</taxon>
        <taxon>Pseudomonadota</taxon>
        <taxon>Alphaproteobacteria</taxon>
        <taxon>Sphingomonadales</taxon>
        <taxon>Sphingomonadaceae</taxon>
        <taxon>Novosphingobium</taxon>
    </lineage>
</organism>
<evidence type="ECO:0000313" key="1">
    <source>
        <dbReference type="EMBL" id="EGD57511.1"/>
    </source>
</evidence>
<dbReference type="InterPro" id="IPR029069">
    <property type="entry name" value="HotDog_dom_sf"/>
</dbReference>
<dbReference type="HOGENOM" id="CLU_101141_5_2_5"/>
<dbReference type="STRING" id="983920.Y88_3821"/>
<dbReference type="Gene3D" id="3.10.129.10">
    <property type="entry name" value="Hotdog Thioesterase"/>
    <property type="match status" value="1"/>
</dbReference>
<dbReference type="Pfam" id="PF13279">
    <property type="entry name" value="4HBT_2"/>
    <property type="match status" value="1"/>
</dbReference>
<dbReference type="OrthoDB" id="7204167at2"/>
<dbReference type="InParanoid" id="F1ZD02"/>